<dbReference type="RefSeq" id="WP_086977668.1">
    <property type="nucleotide sequence ID" value="NZ_NFSB01000084.1"/>
</dbReference>
<organism evidence="1 2">
    <name type="scientific">Pseudomonas putida</name>
    <name type="common">Arthrobacter siderocapsulatus</name>
    <dbReference type="NCBI Taxonomy" id="303"/>
    <lineage>
        <taxon>Bacteria</taxon>
        <taxon>Pseudomonadati</taxon>
        <taxon>Pseudomonadota</taxon>
        <taxon>Gammaproteobacteria</taxon>
        <taxon>Pseudomonadales</taxon>
        <taxon>Pseudomonadaceae</taxon>
        <taxon>Pseudomonas</taxon>
    </lineage>
</organism>
<comment type="caution">
    <text evidence="1">The sequence shown here is derived from an EMBL/GenBank/DDBJ whole genome shotgun (WGS) entry which is preliminary data.</text>
</comment>
<dbReference type="InterPro" id="IPR036514">
    <property type="entry name" value="SGNH_hydro_sf"/>
</dbReference>
<dbReference type="EMBL" id="NFSB01000084">
    <property type="protein sequence ID" value="OUM28261.1"/>
    <property type="molecule type" value="Genomic_DNA"/>
</dbReference>
<dbReference type="SUPFAM" id="SSF52266">
    <property type="entry name" value="SGNH hydrolase"/>
    <property type="match status" value="1"/>
</dbReference>
<dbReference type="GO" id="GO:0016788">
    <property type="term" value="F:hydrolase activity, acting on ester bonds"/>
    <property type="evidence" value="ECO:0007669"/>
    <property type="project" value="UniProtKB-ARBA"/>
</dbReference>
<evidence type="ECO:0000313" key="2">
    <source>
        <dbReference type="Proteomes" id="UP000196082"/>
    </source>
</evidence>
<dbReference type="Gene3D" id="3.40.50.1110">
    <property type="entry name" value="SGNH hydrolase"/>
    <property type="match status" value="1"/>
</dbReference>
<evidence type="ECO:0000313" key="1">
    <source>
        <dbReference type="EMBL" id="OUM28261.1"/>
    </source>
</evidence>
<gene>
    <name evidence="1" type="ORF">B8W72_20590</name>
</gene>
<dbReference type="Proteomes" id="UP000196082">
    <property type="component" value="Unassembled WGS sequence"/>
</dbReference>
<dbReference type="AlphaFoldDB" id="A0A1Y3KVE0"/>
<reference evidence="1 2" key="1">
    <citation type="submission" date="2017-05" db="EMBL/GenBank/DDBJ databases">
        <title>Whole genome sequence of Pseudomonas putida isolate 1312 commercialized as a biostimulant.</title>
        <authorList>
            <person name="Crovadore J."/>
            <person name="Blanc P."/>
            <person name="Chablais R."/>
            <person name="Cochard B."/>
            <person name="Grizard D."/>
            <person name="Lefort F."/>
        </authorList>
    </citation>
    <scope>NUCLEOTIDE SEQUENCE [LARGE SCALE GENOMIC DNA]</scope>
    <source>
        <strain evidence="1 2">1312</strain>
    </source>
</reference>
<evidence type="ECO:0008006" key="3">
    <source>
        <dbReference type="Google" id="ProtNLM"/>
    </source>
</evidence>
<protein>
    <recommendedName>
        <fullName evidence="3">Sialate O-acetylesterase domain-containing protein</fullName>
    </recommendedName>
</protein>
<accession>A0A1Y3KVE0</accession>
<proteinExistence type="predicted"/>
<name>A0A1Y3KVE0_PSEPU</name>
<sequence length="772" mass="82371">MTDISALEAYAGQMSEAAIKSGAAAQLQHVYIHGDKTLDVLTESGPLPTLAKQAAQAQEKVTEVLVDVASQITGSGTYSTIAIGLQKTVNGAYFSVPSVADKEYLILYENVGGAAVERKKYPSTAAINKTVKSYRTVLLMLADLEPDAEVRAVVTSDPTPGNNGWYDKVGATGTGGWRKLDDQPAMSSTLSELRKEVSVMTRPRGPKSGEAPLVFGVDGKQVLFGVHQTLPRGRDGGRGTVPMVGDTPILPMISRIRPRSRNYESEVVLVSGNSVMLESRGAVAPVAPVITYDAKLIDEQGQKPAPKRYAAISGGQVWSYGPDGAKQVTQDGEWVAAQYTDFDIIRALKLTSGGLVPYTITQDGRIFRDGKVLIHKLSTGQSLALGSRGIFPDPNGEYVINGIRGNLFSPLAPAGYADKLWTLSGGPRPVAWEGTTAFEPVREYVAGVTAETPATSYMLAMRKWHERMTSVAPQMLYSVSALGGTPYAGVKKGTKTYTDAMSQITTAKAIATAMGLDYVVPSISIVHGESQRDTTQAEYVAMLGEWISDYRTDIVAITAQAVPPVAFISQMLTGETGTIPAIPLAQLQAHNENPNIVMVGPKYAYPYFDTYHMQGPGYIKMGELEARAERLTQVSGKWQPLKVTSAVVSGATITLRLNNLPNGNAGTPGPIGKLTADTVTVSDPGKYGFQLSAGTIDTVAMGADGVSIVITATAAIAAGTVLTYALQPTLGSPQSDNGRRGCIRDNDLRDFSRYDMKPLYNWLCAFSITFGI</sequence>